<evidence type="ECO:0000313" key="3">
    <source>
        <dbReference type="Proteomes" id="UP000320496"/>
    </source>
</evidence>
<dbReference type="Proteomes" id="UP000320496">
    <property type="component" value="Chromosome"/>
</dbReference>
<keyword evidence="3" id="KW-1185">Reference proteome</keyword>
<reference evidence="2 3" key="1">
    <citation type="submission" date="2019-02" db="EMBL/GenBank/DDBJ databases">
        <title>Deep-cultivation of Planctomycetes and their phenomic and genomic characterization uncovers novel biology.</title>
        <authorList>
            <person name="Wiegand S."/>
            <person name="Jogler M."/>
            <person name="Boedeker C."/>
            <person name="Pinto D."/>
            <person name="Vollmers J."/>
            <person name="Rivas-Marin E."/>
            <person name="Kohn T."/>
            <person name="Peeters S.H."/>
            <person name="Heuer A."/>
            <person name="Rast P."/>
            <person name="Oberbeckmann S."/>
            <person name="Bunk B."/>
            <person name="Jeske O."/>
            <person name="Meyerdierks A."/>
            <person name="Storesund J.E."/>
            <person name="Kallscheuer N."/>
            <person name="Luecker S."/>
            <person name="Lage O.M."/>
            <person name="Pohl T."/>
            <person name="Merkel B.J."/>
            <person name="Hornburger P."/>
            <person name="Mueller R.-W."/>
            <person name="Bruemmer F."/>
            <person name="Labrenz M."/>
            <person name="Spormann A.M."/>
            <person name="Op den Camp H."/>
            <person name="Overmann J."/>
            <person name="Amann R."/>
            <person name="Jetten M.S.M."/>
            <person name="Mascher T."/>
            <person name="Medema M.H."/>
            <person name="Devos D.P."/>
            <person name="Kaster A.-K."/>
            <person name="Ovreas L."/>
            <person name="Rohde M."/>
            <person name="Galperin M.Y."/>
            <person name="Jogler C."/>
        </authorList>
    </citation>
    <scope>NUCLEOTIDE SEQUENCE [LARGE SCALE GENOMIC DNA]</scope>
    <source>
        <strain evidence="2 3">Mal4</strain>
    </source>
</reference>
<feature type="transmembrane region" description="Helical" evidence="1">
    <location>
        <begin position="27"/>
        <end position="45"/>
    </location>
</feature>
<dbReference type="EMBL" id="CP036275">
    <property type="protein sequence ID" value="QDU40113.1"/>
    <property type="molecule type" value="Genomic_DNA"/>
</dbReference>
<evidence type="ECO:0008006" key="4">
    <source>
        <dbReference type="Google" id="ProtNLM"/>
    </source>
</evidence>
<evidence type="ECO:0000313" key="2">
    <source>
        <dbReference type="EMBL" id="QDU40113.1"/>
    </source>
</evidence>
<dbReference type="KEGG" id="mri:Mal4_44680"/>
<feature type="transmembrane region" description="Helical" evidence="1">
    <location>
        <begin position="57"/>
        <end position="77"/>
    </location>
</feature>
<organism evidence="2 3">
    <name type="scientific">Maioricimonas rarisocia</name>
    <dbReference type="NCBI Taxonomy" id="2528026"/>
    <lineage>
        <taxon>Bacteria</taxon>
        <taxon>Pseudomonadati</taxon>
        <taxon>Planctomycetota</taxon>
        <taxon>Planctomycetia</taxon>
        <taxon>Planctomycetales</taxon>
        <taxon>Planctomycetaceae</taxon>
        <taxon>Maioricimonas</taxon>
    </lineage>
</organism>
<keyword evidence="1" id="KW-0812">Transmembrane</keyword>
<protein>
    <recommendedName>
        <fullName evidence="4">PH domain-containing protein</fullName>
    </recommendedName>
</protein>
<dbReference type="OrthoDB" id="250561at2"/>
<feature type="transmembrane region" description="Helical" evidence="1">
    <location>
        <begin position="249"/>
        <end position="273"/>
    </location>
</feature>
<evidence type="ECO:0000256" key="1">
    <source>
        <dbReference type="SAM" id="Phobius"/>
    </source>
</evidence>
<keyword evidence="1" id="KW-0472">Membrane</keyword>
<dbReference type="AlphaFoldDB" id="A0A517ZC87"/>
<keyword evidence="1" id="KW-1133">Transmembrane helix</keyword>
<proteinExistence type="predicted"/>
<gene>
    <name evidence="2" type="ORF">Mal4_44680</name>
</gene>
<sequence>MPLIPSSQMSWNEPIFFVARLREPWGWSWRGLMGLGVAIVMFIAIRFGGNAQQFELWQALGISLAAGAVLVILADVSNFQREVSIYKDSINYVGSAGTWSMGEFKMEHIRNVKLLRPEDWNRPFAAMLLNFGDEGFLLGVPKKVELDTIANVLHRLGLSVQLEGWEPSESDTRVQVKDEVVLPKDAAPAADARIWPVDAQDRKLTPPVTMGLMITMALGPLLLGLIGLIAAGIYLFMNWSDLSILNRSLIGGGAFAFLVASFLYLILAGQFLASRYAVHVGRKILAQRPGALFLSDDENLRPVEVFDRTAWTSVAAKSIDFGFLQVDPSRRLIQFEGNENRWHLPAAALTTCRIEEAHVGSEGNAEAEKRYYVVISTHRDGETWEAGMQPSRIHVGNDTKEERYDRAKRLFEEISSMITT</sequence>
<feature type="transmembrane region" description="Helical" evidence="1">
    <location>
        <begin position="212"/>
        <end position="237"/>
    </location>
</feature>
<name>A0A517ZC87_9PLAN</name>
<accession>A0A517ZC87</accession>
<dbReference type="RefSeq" id="WP_145371233.1">
    <property type="nucleotide sequence ID" value="NZ_CP036275.1"/>
</dbReference>